<dbReference type="AlphaFoldDB" id="A0A6C2UNJ3"/>
<feature type="domain" description="PTS EIIA type-2" evidence="1">
    <location>
        <begin position="71"/>
        <end position="215"/>
    </location>
</feature>
<dbReference type="PANTHER" id="PTHR47738">
    <property type="entry name" value="PTS SYSTEM FRUCTOSE-LIKE EIIA COMPONENT-RELATED"/>
    <property type="match status" value="1"/>
</dbReference>
<dbReference type="InterPro" id="IPR036388">
    <property type="entry name" value="WH-like_DNA-bd_sf"/>
</dbReference>
<name>A0A6C2UNJ3_9BACT</name>
<protein>
    <submittedName>
        <fullName evidence="2">Nitrogen regulatory protein</fullName>
    </submittedName>
</protein>
<dbReference type="SUPFAM" id="SSF55804">
    <property type="entry name" value="Phoshotransferase/anion transport protein"/>
    <property type="match status" value="1"/>
</dbReference>
<keyword evidence="3" id="KW-1185">Reference proteome</keyword>
<organism evidence="2 3">
    <name type="scientific">Pontiella sulfatireligans</name>
    <dbReference type="NCBI Taxonomy" id="2750658"/>
    <lineage>
        <taxon>Bacteria</taxon>
        <taxon>Pseudomonadati</taxon>
        <taxon>Kiritimatiellota</taxon>
        <taxon>Kiritimatiellia</taxon>
        <taxon>Kiritimatiellales</taxon>
        <taxon>Pontiellaceae</taxon>
        <taxon>Pontiella</taxon>
    </lineage>
</organism>
<evidence type="ECO:0000313" key="3">
    <source>
        <dbReference type="Proteomes" id="UP000346198"/>
    </source>
</evidence>
<dbReference type="SUPFAM" id="SSF46955">
    <property type="entry name" value="Putative DNA-binding domain"/>
    <property type="match status" value="1"/>
</dbReference>
<dbReference type="Proteomes" id="UP000346198">
    <property type="component" value="Unassembled WGS sequence"/>
</dbReference>
<accession>A0A6C2UNJ3</accession>
<dbReference type="InterPro" id="IPR002178">
    <property type="entry name" value="PTS_EIIA_type-2_dom"/>
</dbReference>
<reference evidence="2 3" key="1">
    <citation type="submission" date="2019-04" db="EMBL/GenBank/DDBJ databases">
        <authorList>
            <person name="Van Vliet M D."/>
        </authorList>
    </citation>
    <scope>NUCLEOTIDE SEQUENCE [LARGE SCALE GENOMIC DNA]</scope>
    <source>
        <strain evidence="2 3">F21</strain>
    </source>
</reference>
<sequence>MQLSVKDVAKLLSVDNKTIYGWIKQGDIPVYHINEHCRFNKAEILEWATSRQIAHIAHDASDMAHFPGLVEALGTGGIVYGVKGENKPTVLRNVVDAMQLPAEVDRDFFYEVLLARENLGSTGLGDGIAIPHVRNPVVLHVTRPTITLCFLETPIEFGSIDGQPVDILFSMVSPTVHMHLHLLARLGFVLRNPEFKAALKARLPQDKLIEALALAEAEIGAGIQSSS</sequence>
<dbReference type="InterPro" id="IPR051541">
    <property type="entry name" value="PTS_SugarTrans_NitroReg"/>
</dbReference>
<dbReference type="CDD" id="cd00211">
    <property type="entry name" value="PTS_IIA_fru"/>
    <property type="match status" value="1"/>
</dbReference>
<dbReference type="PANTHER" id="PTHR47738:SF1">
    <property type="entry name" value="NITROGEN REGULATORY PROTEIN"/>
    <property type="match status" value="1"/>
</dbReference>
<dbReference type="EMBL" id="CAAHFH010000001">
    <property type="protein sequence ID" value="VGO20616.1"/>
    <property type="molecule type" value="Genomic_DNA"/>
</dbReference>
<dbReference type="InterPro" id="IPR016152">
    <property type="entry name" value="PTrfase/Anion_transptr"/>
</dbReference>
<dbReference type="Gene3D" id="3.40.930.10">
    <property type="entry name" value="Mannitol-specific EII, Chain A"/>
    <property type="match status" value="1"/>
</dbReference>
<evidence type="ECO:0000259" key="1">
    <source>
        <dbReference type="PROSITE" id="PS51094"/>
    </source>
</evidence>
<evidence type="ECO:0000313" key="2">
    <source>
        <dbReference type="EMBL" id="VGO20616.1"/>
    </source>
</evidence>
<proteinExistence type="predicted"/>
<dbReference type="GO" id="GO:0030295">
    <property type="term" value="F:protein kinase activator activity"/>
    <property type="evidence" value="ECO:0007669"/>
    <property type="project" value="TreeGrafter"/>
</dbReference>
<dbReference type="Gene3D" id="1.10.10.10">
    <property type="entry name" value="Winged helix-like DNA-binding domain superfamily/Winged helix DNA-binding domain"/>
    <property type="match status" value="1"/>
</dbReference>
<gene>
    <name evidence="2" type="primary">ptsN_1</name>
    <name evidence="2" type="ORF">SCARR_02681</name>
</gene>
<dbReference type="PROSITE" id="PS51094">
    <property type="entry name" value="PTS_EIIA_TYPE_2"/>
    <property type="match status" value="1"/>
</dbReference>
<dbReference type="RefSeq" id="WP_136062020.1">
    <property type="nucleotide sequence ID" value="NZ_CAAHFH010000001.1"/>
</dbReference>
<dbReference type="Pfam" id="PF12728">
    <property type="entry name" value="HTH_17"/>
    <property type="match status" value="1"/>
</dbReference>
<dbReference type="Pfam" id="PF00359">
    <property type="entry name" value="PTS_EIIA_2"/>
    <property type="match status" value="1"/>
</dbReference>
<dbReference type="GO" id="GO:0003677">
    <property type="term" value="F:DNA binding"/>
    <property type="evidence" value="ECO:0007669"/>
    <property type="project" value="InterPro"/>
</dbReference>
<dbReference type="NCBIfam" id="TIGR01764">
    <property type="entry name" value="excise"/>
    <property type="match status" value="1"/>
</dbReference>
<dbReference type="InterPro" id="IPR010093">
    <property type="entry name" value="SinI_DNA-bd"/>
</dbReference>
<dbReference type="InterPro" id="IPR009061">
    <property type="entry name" value="DNA-bd_dom_put_sf"/>
</dbReference>
<dbReference type="InterPro" id="IPR041657">
    <property type="entry name" value="HTH_17"/>
</dbReference>